<name>A0A091QKT3_HALAL</name>
<dbReference type="InterPro" id="IPR016186">
    <property type="entry name" value="C-type_lectin-like/link_sf"/>
</dbReference>
<dbReference type="PANTHER" id="PTHR46746:SF9">
    <property type="entry name" value="CD209 ANTIGEN-LIKE PROTEIN C-LIKE"/>
    <property type="match status" value="1"/>
</dbReference>
<dbReference type="Pfam" id="PF00059">
    <property type="entry name" value="Lectin_C"/>
    <property type="match status" value="1"/>
</dbReference>
<evidence type="ECO:0000256" key="2">
    <source>
        <dbReference type="ARBA" id="ARBA00023157"/>
    </source>
</evidence>
<evidence type="ECO:0000256" key="3">
    <source>
        <dbReference type="SAM" id="Phobius"/>
    </source>
</evidence>
<proteinExistence type="predicted"/>
<keyword evidence="3" id="KW-1133">Transmembrane helix</keyword>
<dbReference type="KEGG" id="hald:104323029"/>
<evidence type="ECO:0000313" key="5">
    <source>
        <dbReference type="EMBL" id="KFQ10089.1"/>
    </source>
</evidence>
<keyword evidence="1 5" id="KW-0430">Lectin</keyword>
<dbReference type="CDD" id="cd03590">
    <property type="entry name" value="CLECT_DC-SIGN_like"/>
    <property type="match status" value="1"/>
</dbReference>
<dbReference type="EMBL" id="KK664084">
    <property type="protein sequence ID" value="KFQ10089.1"/>
    <property type="molecule type" value="Genomic_DNA"/>
</dbReference>
<dbReference type="AlphaFoldDB" id="A0A091QKT3"/>
<evidence type="ECO:0000259" key="4">
    <source>
        <dbReference type="PROSITE" id="PS50041"/>
    </source>
</evidence>
<evidence type="ECO:0000313" key="6">
    <source>
        <dbReference type="Proteomes" id="UP000054379"/>
    </source>
</evidence>
<reference evidence="5 6" key="1">
    <citation type="submission" date="2014-04" db="EMBL/GenBank/DDBJ databases">
        <title>Genome evolution of avian class.</title>
        <authorList>
            <person name="Zhang G."/>
            <person name="Li C."/>
        </authorList>
    </citation>
    <scope>NUCLEOTIDE SEQUENCE [LARGE SCALE GENOMIC DNA]</scope>
    <source>
        <strain evidence="5">BGI_N329</strain>
    </source>
</reference>
<dbReference type="InterPro" id="IPR033989">
    <property type="entry name" value="CD209-like_CTLD"/>
</dbReference>
<evidence type="ECO:0000256" key="1">
    <source>
        <dbReference type="ARBA" id="ARBA00022734"/>
    </source>
</evidence>
<organism evidence="5 6">
    <name type="scientific">Haliaeetus albicilla</name>
    <name type="common">White-tailed sea-eagle</name>
    <name type="synonym">Falco albicilla</name>
    <dbReference type="NCBI Taxonomy" id="8969"/>
    <lineage>
        <taxon>Eukaryota</taxon>
        <taxon>Metazoa</taxon>
        <taxon>Chordata</taxon>
        <taxon>Craniata</taxon>
        <taxon>Vertebrata</taxon>
        <taxon>Euteleostomi</taxon>
        <taxon>Archelosauria</taxon>
        <taxon>Archosauria</taxon>
        <taxon>Dinosauria</taxon>
        <taxon>Saurischia</taxon>
        <taxon>Theropoda</taxon>
        <taxon>Coelurosauria</taxon>
        <taxon>Aves</taxon>
        <taxon>Neognathae</taxon>
        <taxon>Neoaves</taxon>
        <taxon>Telluraves</taxon>
        <taxon>Accipitrimorphae</taxon>
        <taxon>Accipitriformes</taxon>
        <taxon>Accipitridae</taxon>
        <taxon>Accipitrinae</taxon>
        <taxon>Haliaeetus</taxon>
    </lineage>
</organism>
<dbReference type="Gene3D" id="3.10.100.10">
    <property type="entry name" value="Mannose-Binding Protein A, subunit A"/>
    <property type="match status" value="1"/>
</dbReference>
<dbReference type="SUPFAM" id="SSF56436">
    <property type="entry name" value="C-type lectin-like"/>
    <property type="match status" value="1"/>
</dbReference>
<dbReference type="InterPro" id="IPR001304">
    <property type="entry name" value="C-type_lectin-like"/>
</dbReference>
<dbReference type="InterPro" id="IPR016187">
    <property type="entry name" value="CTDL_fold"/>
</dbReference>
<dbReference type="Proteomes" id="UP000054379">
    <property type="component" value="Unassembled WGS sequence"/>
</dbReference>
<dbReference type="SMART" id="SM00034">
    <property type="entry name" value="CLECT"/>
    <property type="match status" value="1"/>
</dbReference>
<keyword evidence="2" id="KW-1015">Disulfide bond</keyword>
<feature type="domain" description="C-type lectin" evidence="4">
    <location>
        <begin position="106"/>
        <end position="221"/>
    </location>
</feature>
<dbReference type="InterPro" id="IPR051379">
    <property type="entry name" value="C-type_Lectin_Receptor_IMM"/>
</dbReference>
<accession>A0A091QKT3</accession>
<gene>
    <name evidence="5" type="ORF">N329_00769</name>
</gene>
<sequence>MASEITYAEVKFKNASPAAVVKVPPEKKKRQHHPQKYPLWLPWLISLLLLLVCIALVTALLVAPFSHSGGQPTALQQNFMEWQCISALPQGKEQGWTCCPKDWKRFQKSCYFFSNDTMHGIASEQNCTGMGSHLVVINSEEEQAFLSKEVQLPFRGENYYIGLSAQEVGQWHWVDNTPFIATAAFWRTNEPSNTDDQKCVVIHRDSKPQNNWNDVKCENQYRICEAAAVTM</sequence>
<keyword evidence="3" id="KW-0812">Transmembrane</keyword>
<dbReference type="GO" id="GO:0030246">
    <property type="term" value="F:carbohydrate binding"/>
    <property type="evidence" value="ECO:0007669"/>
    <property type="project" value="UniProtKB-KW"/>
</dbReference>
<dbReference type="PROSITE" id="PS50041">
    <property type="entry name" value="C_TYPE_LECTIN_2"/>
    <property type="match status" value="1"/>
</dbReference>
<keyword evidence="3" id="KW-0472">Membrane</keyword>
<dbReference type="PANTHER" id="PTHR46746">
    <property type="entry name" value="KILLER CELL LECTIN-LIKE RECEPTOR SUBFAMILY F MEMBER 2"/>
    <property type="match status" value="1"/>
</dbReference>
<feature type="transmembrane region" description="Helical" evidence="3">
    <location>
        <begin position="37"/>
        <end position="63"/>
    </location>
</feature>
<protein>
    <submittedName>
        <fullName evidence="5">C-type lectin domain family 4 member E</fullName>
    </submittedName>
</protein>